<keyword evidence="2" id="KW-0812">Transmembrane</keyword>
<feature type="transmembrane region" description="Helical" evidence="2">
    <location>
        <begin position="269"/>
        <end position="290"/>
    </location>
</feature>
<dbReference type="RefSeq" id="WP_225308943.1">
    <property type="nucleotide sequence ID" value="NZ_CP042582.1"/>
</dbReference>
<keyword evidence="2" id="KW-1133">Transmembrane helix</keyword>
<feature type="coiled-coil region" evidence="1">
    <location>
        <begin position="234"/>
        <end position="268"/>
    </location>
</feature>
<keyword evidence="4" id="KW-1185">Reference proteome</keyword>
<gene>
    <name evidence="3" type="ORF">FRZ61_43710</name>
</gene>
<keyword evidence="2" id="KW-0472">Membrane</keyword>
<protein>
    <submittedName>
        <fullName evidence="3">Uncharacterized protein</fullName>
    </submittedName>
</protein>
<organism evidence="3 4">
    <name type="scientific">Hypericibacter adhaerens</name>
    <dbReference type="NCBI Taxonomy" id="2602016"/>
    <lineage>
        <taxon>Bacteria</taxon>
        <taxon>Pseudomonadati</taxon>
        <taxon>Pseudomonadota</taxon>
        <taxon>Alphaproteobacteria</taxon>
        <taxon>Rhodospirillales</taxon>
        <taxon>Dongiaceae</taxon>
        <taxon>Hypericibacter</taxon>
    </lineage>
</organism>
<feature type="transmembrane region" description="Helical" evidence="2">
    <location>
        <begin position="69"/>
        <end position="90"/>
    </location>
</feature>
<proteinExistence type="predicted"/>
<evidence type="ECO:0000313" key="3">
    <source>
        <dbReference type="EMBL" id="QEX24430.1"/>
    </source>
</evidence>
<sequence length="298" mass="30777">MVATTNIAGTAALRPAVEADLAGEETSHSAVAWSAIFVGAVAAMATSLVLMILGSGLGLTMVSPWENRGASAATAGVAAVIWIVVVQWLASALGGYLTGRLRAKWVRIHTDEVFFRDTAHGFLAWALATVAGASLFALMTAWSVAGAARGATEAAANAAPAAAQAMASRDGDEGYFADLLMRTTNPVVDVSKVDNRLETLRILSRSQQEGTVTLSAEDRTYLGQMVAARTGMNQAEAETRVDAIVAQLNDAQQKARAAADEARKRTAQLSIMVALSMVVGAFIASAAAALGGQGRDGV</sequence>
<accession>A0A5J6N6W2</accession>
<dbReference type="EMBL" id="CP042582">
    <property type="protein sequence ID" value="QEX24430.1"/>
    <property type="molecule type" value="Genomic_DNA"/>
</dbReference>
<name>A0A5J6N6W2_9PROT</name>
<dbReference type="AlphaFoldDB" id="A0A5J6N6W2"/>
<dbReference type="KEGG" id="hadh:FRZ61_43710"/>
<feature type="transmembrane region" description="Helical" evidence="2">
    <location>
        <begin position="122"/>
        <end position="142"/>
    </location>
</feature>
<dbReference type="Proteomes" id="UP000325797">
    <property type="component" value="Chromosome"/>
</dbReference>
<keyword evidence="1" id="KW-0175">Coiled coil</keyword>
<reference evidence="3 4" key="1">
    <citation type="submission" date="2019-08" db="EMBL/GenBank/DDBJ databases">
        <title>Hyperibacter terrae gen. nov., sp. nov. and Hyperibacter viscosus sp. nov., two new members in the family Rhodospirillaceae isolated from the rhizosphere of Hypericum perforatum.</title>
        <authorList>
            <person name="Noviana Z."/>
        </authorList>
    </citation>
    <scope>NUCLEOTIDE SEQUENCE [LARGE SCALE GENOMIC DNA]</scope>
    <source>
        <strain evidence="3 4">R5959</strain>
    </source>
</reference>
<evidence type="ECO:0000256" key="2">
    <source>
        <dbReference type="SAM" id="Phobius"/>
    </source>
</evidence>
<evidence type="ECO:0000313" key="4">
    <source>
        <dbReference type="Proteomes" id="UP000325797"/>
    </source>
</evidence>
<evidence type="ECO:0000256" key="1">
    <source>
        <dbReference type="SAM" id="Coils"/>
    </source>
</evidence>
<feature type="transmembrane region" description="Helical" evidence="2">
    <location>
        <begin position="30"/>
        <end position="57"/>
    </location>
</feature>